<feature type="region of interest" description="Disordered" evidence="1">
    <location>
        <begin position="27"/>
        <end position="46"/>
    </location>
</feature>
<name>A0A7S4LBL0_9EUGL</name>
<sequence length="135" mass="14706">MHRQGVQGAGGSAKVCAAWGCDVHTGSRKGGVDQPAQREGRVPGRRRWGDWGLRAQALCRQTVALCRQTMALCSPKGCNTHPGQGRDEDSAWLEEAGQGHRVNLQELAQTPLCTLPEHRGCAWPPRRSPGRFSLQ</sequence>
<evidence type="ECO:0000256" key="1">
    <source>
        <dbReference type="SAM" id="MobiDB-lite"/>
    </source>
</evidence>
<organism evidence="2">
    <name type="scientific">Eutreptiella gymnastica</name>
    <dbReference type="NCBI Taxonomy" id="73025"/>
    <lineage>
        <taxon>Eukaryota</taxon>
        <taxon>Discoba</taxon>
        <taxon>Euglenozoa</taxon>
        <taxon>Euglenida</taxon>
        <taxon>Spirocuta</taxon>
        <taxon>Euglenophyceae</taxon>
        <taxon>Eutreptiales</taxon>
        <taxon>Eutreptiaceae</taxon>
        <taxon>Eutreptiella</taxon>
    </lineage>
</organism>
<accession>A0A7S4LBL0</accession>
<evidence type="ECO:0000313" key="2">
    <source>
        <dbReference type="EMBL" id="CAE0818632.1"/>
    </source>
</evidence>
<reference evidence="2" key="1">
    <citation type="submission" date="2021-01" db="EMBL/GenBank/DDBJ databases">
        <authorList>
            <person name="Corre E."/>
            <person name="Pelletier E."/>
            <person name="Niang G."/>
            <person name="Scheremetjew M."/>
            <person name="Finn R."/>
            <person name="Kale V."/>
            <person name="Holt S."/>
            <person name="Cochrane G."/>
            <person name="Meng A."/>
            <person name="Brown T."/>
            <person name="Cohen L."/>
        </authorList>
    </citation>
    <scope>NUCLEOTIDE SEQUENCE</scope>
    <source>
        <strain evidence="2">CCMP1594</strain>
    </source>
</reference>
<proteinExistence type="predicted"/>
<dbReference type="AlphaFoldDB" id="A0A7S4LBL0"/>
<dbReference type="EMBL" id="HBJA01085549">
    <property type="protein sequence ID" value="CAE0818632.1"/>
    <property type="molecule type" value="Transcribed_RNA"/>
</dbReference>
<gene>
    <name evidence="2" type="ORF">EGYM00163_LOCUS29800</name>
</gene>
<protein>
    <submittedName>
        <fullName evidence="2">Uncharacterized protein</fullName>
    </submittedName>
</protein>